<keyword evidence="6" id="KW-0539">Nucleus</keyword>
<comment type="subcellular location">
    <subcellularLocation>
        <location evidence="1">Nucleus</location>
    </subcellularLocation>
</comment>
<evidence type="ECO:0000256" key="1">
    <source>
        <dbReference type="ARBA" id="ARBA00004123"/>
    </source>
</evidence>
<dbReference type="KEGG" id="aaf:AURANDRAFT_16873"/>
<dbReference type="eggNOG" id="KOG2186">
    <property type="taxonomic scope" value="Eukaryota"/>
</dbReference>
<dbReference type="RefSeq" id="XP_009040487.1">
    <property type="nucleotide sequence ID" value="XM_009042239.1"/>
</dbReference>
<keyword evidence="3" id="KW-0677">Repeat</keyword>
<keyword evidence="2" id="KW-0479">Metal-binding</keyword>
<dbReference type="GeneID" id="20218732"/>
<dbReference type="SUPFAM" id="SSF57667">
    <property type="entry name" value="beta-beta-alpha zinc fingers"/>
    <property type="match status" value="2"/>
</dbReference>
<dbReference type="OMA" id="QGEQAQI"/>
<keyword evidence="10" id="KW-1185">Reference proteome</keyword>
<evidence type="ECO:0000256" key="4">
    <source>
        <dbReference type="ARBA" id="ARBA00022771"/>
    </source>
</evidence>
<protein>
    <recommendedName>
        <fullName evidence="8">Zinc finger C2H2 LYAR-type domain-containing protein</fullName>
    </recommendedName>
</protein>
<evidence type="ECO:0000313" key="9">
    <source>
        <dbReference type="EMBL" id="EGB04750.1"/>
    </source>
</evidence>
<feature type="domain" description="Zinc finger C2H2 LYAR-type" evidence="8">
    <location>
        <begin position="31"/>
        <end position="57"/>
    </location>
</feature>
<dbReference type="AlphaFoldDB" id="F0YJ99"/>
<dbReference type="Gene3D" id="3.30.1490.490">
    <property type="match status" value="1"/>
</dbReference>
<dbReference type="PANTHER" id="PTHR13100">
    <property type="entry name" value="CELL GROWTH-REGULATING NUCLEOLAR PROTEIN LYAR"/>
    <property type="match status" value="1"/>
</dbReference>
<dbReference type="Pfam" id="PF08790">
    <property type="entry name" value="zf-LYAR"/>
    <property type="match status" value="1"/>
</dbReference>
<feature type="non-terminal residue" evidence="9">
    <location>
        <position position="112"/>
    </location>
</feature>
<evidence type="ECO:0000256" key="7">
    <source>
        <dbReference type="PROSITE-ProRule" id="PRU01145"/>
    </source>
</evidence>
<evidence type="ECO:0000256" key="6">
    <source>
        <dbReference type="ARBA" id="ARBA00023242"/>
    </source>
</evidence>
<dbReference type="GO" id="GO:0000122">
    <property type="term" value="P:negative regulation of transcription by RNA polymerase II"/>
    <property type="evidence" value="ECO:0007669"/>
    <property type="project" value="TreeGrafter"/>
</dbReference>
<name>F0YJ99_AURAN</name>
<evidence type="ECO:0000256" key="2">
    <source>
        <dbReference type="ARBA" id="ARBA00022723"/>
    </source>
</evidence>
<evidence type="ECO:0000256" key="5">
    <source>
        <dbReference type="ARBA" id="ARBA00022833"/>
    </source>
</evidence>
<sequence>MVFFVCEDCNETLKRLKVAAHLCKCSCSAITCVDCNKSFYDDSYLQHSTCMSEAERYEGHLYQAPKKRSAQDAWSDVVEGSAGDGAAPAELAPLLPRLAALDNVPRNEKKFK</sequence>
<keyword evidence="4 7" id="KW-0863">Zinc-finger</keyword>
<dbReference type="InterPro" id="IPR036236">
    <property type="entry name" value="Znf_C2H2_sf"/>
</dbReference>
<dbReference type="OrthoDB" id="21474at2759"/>
<evidence type="ECO:0000256" key="3">
    <source>
        <dbReference type="ARBA" id="ARBA00022737"/>
    </source>
</evidence>
<dbReference type="EMBL" id="GL833147">
    <property type="protein sequence ID" value="EGB04750.1"/>
    <property type="molecule type" value="Genomic_DNA"/>
</dbReference>
<proteinExistence type="predicted"/>
<gene>
    <name evidence="9" type="ORF">AURANDRAFT_16873</name>
</gene>
<evidence type="ECO:0000313" key="10">
    <source>
        <dbReference type="Proteomes" id="UP000002729"/>
    </source>
</evidence>
<dbReference type="GO" id="GO:0005730">
    <property type="term" value="C:nucleolus"/>
    <property type="evidence" value="ECO:0007669"/>
    <property type="project" value="TreeGrafter"/>
</dbReference>
<dbReference type="GO" id="GO:0008270">
    <property type="term" value="F:zinc ion binding"/>
    <property type="evidence" value="ECO:0007669"/>
    <property type="project" value="UniProtKB-KW"/>
</dbReference>
<keyword evidence="5" id="KW-0862">Zinc</keyword>
<dbReference type="Proteomes" id="UP000002729">
    <property type="component" value="Unassembled WGS sequence"/>
</dbReference>
<dbReference type="InterPro" id="IPR014898">
    <property type="entry name" value="Znf_C2H2_LYAR"/>
</dbReference>
<reference evidence="9 10" key="1">
    <citation type="journal article" date="2011" name="Proc. Natl. Acad. Sci. U.S.A.">
        <title>Niche of harmful alga Aureococcus anophagefferens revealed through ecogenomics.</title>
        <authorList>
            <person name="Gobler C.J."/>
            <person name="Berry D.L."/>
            <person name="Dyhrman S.T."/>
            <person name="Wilhelm S.W."/>
            <person name="Salamov A."/>
            <person name="Lobanov A.V."/>
            <person name="Zhang Y."/>
            <person name="Collier J.L."/>
            <person name="Wurch L.L."/>
            <person name="Kustka A.B."/>
            <person name="Dill B.D."/>
            <person name="Shah M."/>
            <person name="VerBerkmoes N.C."/>
            <person name="Kuo A."/>
            <person name="Terry A."/>
            <person name="Pangilinan J."/>
            <person name="Lindquist E.A."/>
            <person name="Lucas S."/>
            <person name="Paulsen I.T."/>
            <person name="Hattenrath-Lehmann T.K."/>
            <person name="Talmage S.C."/>
            <person name="Walker E.A."/>
            <person name="Koch F."/>
            <person name="Burson A.M."/>
            <person name="Marcoval M.A."/>
            <person name="Tang Y.Z."/>
            <person name="Lecleir G.R."/>
            <person name="Coyne K.J."/>
            <person name="Berg G.M."/>
            <person name="Bertrand E.M."/>
            <person name="Saito M.A."/>
            <person name="Gladyshev V.N."/>
            <person name="Grigoriev I.V."/>
        </authorList>
    </citation>
    <scope>NUCLEOTIDE SEQUENCE [LARGE SCALE GENOMIC DNA]</scope>
    <source>
        <strain evidence="10">CCMP 1984</strain>
    </source>
</reference>
<evidence type="ECO:0000259" key="8">
    <source>
        <dbReference type="Pfam" id="PF08790"/>
    </source>
</evidence>
<dbReference type="GO" id="GO:0003677">
    <property type="term" value="F:DNA binding"/>
    <property type="evidence" value="ECO:0007669"/>
    <property type="project" value="InterPro"/>
</dbReference>
<dbReference type="InParanoid" id="F0YJ99"/>
<dbReference type="PANTHER" id="PTHR13100:SF10">
    <property type="entry name" value="CELL GROWTH-REGULATING NUCLEOLAR PROTEIN"/>
    <property type="match status" value="1"/>
</dbReference>
<organism evidence="10">
    <name type="scientific">Aureococcus anophagefferens</name>
    <name type="common">Harmful bloom alga</name>
    <dbReference type="NCBI Taxonomy" id="44056"/>
    <lineage>
        <taxon>Eukaryota</taxon>
        <taxon>Sar</taxon>
        <taxon>Stramenopiles</taxon>
        <taxon>Ochrophyta</taxon>
        <taxon>Pelagophyceae</taxon>
        <taxon>Pelagomonadales</taxon>
        <taxon>Pelagomonadaceae</taxon>
        <taxon>Aureococcus</taxon>
    </lineage>
</organism>
<dbReference type="PROSITE" id="PS51804">
    <property type="entry name" value="ZF_C2HC_LYAR"/>
    <property type="match status" value="1"/>
</dbReference>
<accession>F0YJ99</accession>
<dbReference type="GO" id="GO:0006364">
    <property type="term" value="P:rRNA processing"/>
    <property type="evidence" value="ECO:0007669"/>
    <property type="project" value="TreeGrafter"/>
</dbReference>
<dbReference type="InterPro" id="IPR039999">
    <property type="entry name" value="LYAR"/>
</dbReference>